<dbReference type="AlphaFoldDB" id="A0A0L6UK15"/>
<organism evidence="1 2">
    <name type="scientific">Puccinia sorghi</name>
    <dbReference type="NCBI Taxonomy" id="27349"/>
    <lineage>
        <taxon>Eukaryota</taxon>
        <taxon>Fungi</taxon>
        <taxon>Dikarya</taxon>
        <taxon>Basidiomycota</taxon>
        <taxon>Pucciniomycotina</taxon>
        <taxon>Pucciniomycetes</taxon>
        <taxon>Pucciniales</taxon>
        <taxon>Pucciniaceae</taxon>
        <taxon>Puccinia</taxon>
    </lineage>
</organism>
<accession>A0A0L6UK15</accession>
<comment type="caution">
    <text evidence="1">The sequence shown here is derived from an EMBL/GenBank/DDBJ whole genome shotgun (WGS) entry which is preliminary data.</text>
</comment>
<sequence>MKNWFFVKFDFFFFFFYANNQRNLPLVTLNVSVTDINSYANSANSATQQLTRFLGSVSFLFGRRTNTTKPCIQSLAFSFPGDDNVEGHRYMIPPFLHCSFSSSALFYLSPHLQVDFELLSRYWLVCHSKSTLSPTRPILLLYSSLVYIRRLILLFPPPHLLQALPGYSSHQEKLRYDCFLVFFSWLLSHKWSLIWVPTKLPALKWVTQANDSIQPISNVPSPNPTINNIWVPSFAKFERRETPSAYSASASSTAISPPPNPAPNPTSYLNLETNAVCRVLIADNLTPLASQYYQEANLFSVFDSITNKFIYYTRLHPASTQAKLARCVLLDPLFLTNFFPDCYLCSKENPIHKRKMLPPSPNLSDCPQPVLANLLDRSKLTELKKESGRPFIKLHGKI</sequence>
<dbReference type="EMBL" id="LAVV01010559">
    <property type="protein sequence ID" value="KNZ48871.1"/>
    <property type="molecule type" value="Genomic_DNA"/>
</dbReference>
<reference evidence="1 2" key="1">
    <citation type="submission" date="2015-08" db="EMBL/GenBank/DDBJ databases">
        <title>Next Generation Sequencing and Analysis of the Genome of Puccinia sorghi L Schw, the Causal Agent of Maize Common Rust.</title>
        <authorList>
            <person name="Rochi L."/>
            <person name="Burguener G."/>
            <person name="Darino M."/>
            <person name="Turjanski A."/>
            <person name="Kreff E."/>
            <person name="Dieguez M.J."/>
            <person name="Sacco F."/>
        </authorList>
    </citation>
    <scope>NUCLEOTIDE SEQUENCE [LARGE SCALE GENOMIC DNA]</scope>
    <source>
        <strain evidence="1 2">RO10H11247</strain>
    </source>
</reference>
<keyword evidence="2" id="KW-1185">Reference proteome</keyword>
<protein>
    <submittedName>
        <fullName evidence="1">Putative signal peptide protein</fullName>
    </submittedName>
</protein>
<evidence type="ECO:0000313" key="2">
    <source>
        <dbReference type="Proteomes" id="UP000037035"/>
    </source>
</evidence>
<dbReference type="Proteomes" id="UP000037035">
    <property type="component" value="Unassembled WGS sequence"/>
</dbReference>
<name>A0A0L6UK15_9BASI</name>
<evidence type="ECO:0000313" key="1">
    <source>
        <dbReference type="EMBL" id="KNZ48871.1"/>
    </source>
</evidence>
<gene>
    <name evidence="1" type="ORF">VP01_5355g1</name>
</gene>
<proteinExistence type="predicted"/>
<dbReference type="VEuPathDB" id="FungiDB:VP01_5355g1"/>